<gene>
    <name evidence="9" type="ORF">BRYFOR_06084</name>
</gene>
<feature type="transmembrane region" description="Helical" evidence="7">
    <location>
        <begin position="70"/>
        <end position="89"/>
    </location>
</feature>
<dbReference type="AlphaFoldDB" id="C6LBT9"/>
<feature type="transmembrane region" description="Helical" evidence="7">
    <location>
        <begin position="230"/>
        <end position="253"/>
    </location>
</feature>
<keyword evidence="10" id="KW-1185">Reference proteome</keyword>
<dbReference type="GO" id="GO:0005886">
    <property type="term" value="C:plasma membrane"/>
    <property type="evidence" value="ECO:0007669"/>
    <property type="project" value="UniProtKB-SubCell"/>
</dbReference>
<evidence type="ECO:0000256" key="2">
    <source>
        <dbReference type="ARBA" id="ARBA00022448"/>
    </source>
</evidence>
<feature type="transmembrane region" description="Helical" evidence="7">
    <location>
        <begin position="287"/>
        <end position="307"/>
    </location>
</feature>
<feature type="transmembrane region" description="Helical" evidence="7">
    <location>
        <begin position="96"/>
        <end position="114"/>
    </location>
</feature>
<dbReference type="GO" id="GO:0055085">
    <property type="term" value="P:transmembrane transport"/>
    <property type="evidence" value="ECO:0007669"/>
    <property type="project" value="InterPro"/>
</dbReference>
<feature type="transmembrane region" description="Helical" evidence="7">
    <location>
        <begin position="126"/>
        <end position="149"/>
    </location>
</feature>
<dbReference type="PANTHER" id="PTHR43227:SF11">
    <property type="entry name" value="BLL4140 PROTEIN"/>
    <property type="match status" value="1"/>
</dbReference>
<keyword evidence="4 7" id="KW-0812">Transmembrane</keyword>
<dbReference type="EMBL" id="ACCL02000004">
    <property type="protein sequence ID" value="EET61892.1"/>
    <property type="molecule type" value="Genomic_DNA"/>
</dbReference>
<comment type="similarity">
    <text evidence="7">Belongs to the binding-protein-dependent transport system permease family.</text>
</comment>
<dbReference type="InterPro" id="IPR050809">
    <property type="entry name" value="UgpAE/MalFG_permease"/>
</dbReference>
<comment type="subcellular location">
    <subcellularLocation>
        <location evidence="1 7">Cell membrane</location>
        <topology evidence="1 7">Multi-pass membrane protein</topology>
    </subcellularLocation>
</comment>
<dbReference type="InterPro" id="IPR035906">
    <property type="entry name" value="MetI-like_sf"/>
</dbReference>
<dbReference type="STRING" id="168384.SAMN05660368_00558"/>
<feature type="domain" description="ABC transmembrane type-1" evidence="8">
    <location>
        <begin position="89"/>
        <end position="308"/>
    </location>
</feature>
<dbReference type="eggNOG" id="COG4209">
    <property type="taxonomic scope" value="Bacteria"/>
</dbReference>
<dbReference type="SUPFAM" id="SSF161098">
    <property type="entry name" value="MetI-like"/>
    <property type="match status" value="1"/>
</dbReference>
<evidence type="ECO:0000256" key="7">
    <source>
        <dbReference type="RuleBase" id="RU363032"/>
    </source>
</evidence>
<evidence type="ECO:0000256" key="3">
    <source>
        <dbReference type="ARBA" id="ARBA00022475"/>
    </source>
</evidence>
<feature type="transmembrane region" description="Helical" evidence="7">
    <location>
        <begin position="28"/>
        <end position="50"/>
    </location>
</feature>
<evidence type="ECO:0000313" key="9">
    <source>
        <dbReference type="EMBL" id="EET61892.1"/>
    </source>
</evidence>
<evidence type="ECO:0000313" key="10">
    <source>
        <dbReference type="Proteomes" id="UP000005561"/>
    </source>
</evidence>
<protein>
    <submittedName>
        <fullName evidence="9">ABC transporter, permease protein</fullName>
    </submittedName>
</protein>
<evidence type="ECO:0000259" key="8">
    <source>
        <dbReference type="PROSITE" id="PS50928"/>
    </source>
</evidence>
<name>C6LBT9_9FIRM</name>
<dbReference type="OrthoDB" id="2637002at2"/>
<keyword evidence="3" id="KW-1003">Cell membrane</keyword>
<keyword evidence="2 7" id="KW-0813">Transport</keyword>
<dbReference type="PANTHER" id="PTHR43227">
    <property type="entry name" value="BLL4140 PROTEIN"/>
    <property type="match status" value="1"/>
</dbReference>
<proteinExistence type="inferred from homology"/>
<dbReference type="CDD" id="cd06261">
    <property type="entry name" value="TM_PBP2"/>
    <property type="match status" value="1"/>
</dbReference>
<keyword evidence="6 7" id="KW-0472">Membrane</keyword>
<reference evidence="9" key="1">
    <citation type="submission" date="2009-07" db="EMBL/GenBank/DDBJ databases">
        <authorList>
            <person name="Weinstock G."/>
            <person name="Sodergren E."/>
            <person name="Clifton S."/>
            <person name="Fulton L."/>
            <person name="Fulton B."/>
            <person name="Courtney L."/>
            <person name="Fronick C."/>
            <person name="Harrison M."/>
            <person name="Strong C."/>
            <person name="Farmer C."/>
            <person name="Delahaunty K."/>
            <person name="Markovic C."/>
            <person name="Hall O."/>
            <person name="Minx P."/>
            <person name="Tomlinson C."/>
            <person name="Mitreva M."/>
            <person name="Nelson J."/>
            <person name="Hou S."/>
            <person name="Wollam A."/>
            <person name="Pepin K.H."/>
            <person name="Johnson M."/>
            <person name="Bhonagiri V."/>
            <person name="Nash W.E."/>
            <person name="Warren W."/>
            <person name="Chinwalla A."/>
            <person name="Mardis E.R."/>
            <person name="Wilson R.K."/>
        </authorList>
    </citation>
    <scope>NUCLEOTIDE SEQUENCE [LARGE SCALE GENOMIC DNA]</scope>
    <source>
        <strain evidence="9">DSM 14469</strain>
    </source>
</reference>
<keyword evidence="5 7" id="KW-1133">Transmembrane helix</keyword>
<evidence type="ECO:0000256" key="4">
    <source>
        <dbReference type="ARBA" id="ARBA00022692"/>
    </source>
</evidence>
<dbReference type="PROSITE" id="PS50928">
    <property type="entry name" value="ABC_TM1"/>
    <property type="match status" value="1"/>
</dbReference>
<dbReference type="Pfam" id="PF00528">
    <property type="entry name" value="BPD_transp_1"/>
    <property type="match status" value="1"/>
</dbReference>
<dbReference type="RefSeq" id="WP_006860881.1">
    <property type="nucleotide sequence ID" value="NZ_ACCL02000004.1"/>
</dbReference>
<accession>C6LBT9</accession>
<evidence type="ECO:0000256" key="1">
    <source>
        <dbReference type="ARBA" id="ARBA00004651"/>
    </source>
</evidence>
<evidence type="ECO:0000256" key="5">
    <source>
        <dbReference type="ARBA" id="ARBA00022989"/>
    </source>
</evidence>
<sequence>MSKVIAKKGARSPGINKKTWKEDLRKNWIVYVMFLLPFTFLFVFNYMPMAWLAMAFEDFSFRKGILGSDWVGFANFARLFSLDQFWLAFRNTVCMALINLVFGFFFPLVLALLLSEVRVKWFRRGVQTISFLPYFISTVVVCMMFKLFLDKDGIITELLVAIFHITPQNLLTNGDIPVFWLINAFIEVWQKTGYSSIMFVAVLSNIDNSIMEAAAIDGANRWDRLVKIKLPAIMPFVLTMLTLNVGLIFMQGFDKILLLYNSDIYSVADCMQTFTYRYSFTGAKPDYALSTAAGLFQSVIATVLMLISNYMQAGLQKKNAA</sequence>
<dbReference type="Proteomes" id="UP000005561">
    <property type="component" value="Unassembled WGS sequence"/>
</dbReference>
<dbReference type="Gene3D" id="1.10.3720.10">
    <property type="entry name" value="MetI-like"/>
    <property type="match status" value="1"/>
</dbReference>
<dbReference type="InterPro" id="IPR000515">
    <property type="entry name" value="MetI-like"/>
</dbReference>
<organism evidence="9 10">
    <name type="scientific">Marvinbryantia formatexigens DSM 14469</name>
    <dbReference type="NCBI Taxonomy" id="478749"/>
    <lineage>
        <taxon>Bacteria</taxon>
        <taxon>Bacillati</taxon>
        <taxon>Bacillota</taxon>
        <taxon>Clostridia</taxon>
        <taxon>Lachnospirales</taxon>
        <taxon>Lachnospiraceae</taxon>
        <taxon>Marvinbryantia</taxon>
    </lineage>
</organism>
<comment type="caution">
    <text evidence="9">The sequence shown here is derived from an EMBL/GenBank/DDBJ whole genome shotgun (WGS) entry which is preliminary data.</text>
</comment>
<evidence type="ECO:0000256" key="6">
    <source>
        <dbReference type="ARBA" id="ARBA00023136"/>
    </source>
</evidence>